<evidence type="ECO:0000256" key="4">
    <source>
        <dbReference type="SAM" id="MobiDB-lite"/>
    </source>
</evidence>
<dbReference type="GO" id="GO:0005524">
    <property type="term" value="F:ATP binding"/>
    <property type="evidence" value="ECO:0007669"/>
    <property type="project" value="UniProtKB-KW"/>
</dbReference>
<dbReference type="InterPro" id="IPR043129">
    <property type="entry name" value="ATPase_NBD"/>
</dbReference>
<gene>
    <name evidence="5" type="ORF">SAMN05421642_113156</name>
</gene>
<dbReference type="PANTHER" id="PTHR42749">
    <property type="entry name" value="CELL SHAPE-DETERMINING PROTEIN MREB"/>
    <property type="match status" value="1"/>
</dbReference>
<evidence type="ECO:0000256" key="1">
    <source>
        <dbReference type="ARBA" id="ARBA00022741"/>
    </source>
</evidence>
<dbReference type="EMBL" id="FZOW01000013">
    <property type="protein sequence ID" value="SNT31453.1"/>
    <property type="molecule type" value="Genomic_DNA"/>
</dbReference>
<dbReference type="GO" id="GO:0140662">
    <property type="term" value="F:ATP-dependent protein folding chaperone"/>
    <property type="evidence" value="ECO:0007669"/>
    <property type="project" value="InterPro"/>
</dbReference>
<keyword evidence="1" id="KW-0547">Nucleotide-binding</keyword>
<dbReference type="RefSeq" id="WP_089249867.1">
    <property type="nucleotide sequence ID" value="NZ_FZOW01000013.1"/>
</dbReference>
<name>A0A239LNR5_9NOCA</name>
<keyword evidence="2" id="KW-0067">ATP-binding</keyword>
<dbReference type="InterPro" id="IPR013126">
    <property type="entry name" value="Hsp_70_fam"/>
</dbReference>
<dbReference type="Gene3D" id="3.90.640.10">
    <property type="entry name" value="Actin, Chain A, domain 4"/>
    <property type="match status" value="1"/>
</dbReference>
<dbReference type="OrthoDB" id="5173286at2"/>
<dbReference type="Pfam" id="PF00012">
    <property type="entry name" value="HSP70"/>
    <property type="match status" value="1"/>
</dbReference>
<dbReference type="SUPFAM" id="SSF53067">
    <property type="entry name" value="Actin-like ATPase domain"/>
    <property type="match status" value="1"/>
</dbReference>
<evidence type="ECO:0000313" key="5">
    <source>
        <dbReference type="EMBL" id="SNT31453.1"/>
    </source>
</evidence>
<keyword evidence="6" id="KW-1185">Reference proteome</keyword>
<feature type="region of interest" description="Disordered" evidence="4">
    <location>
        <begin position="501"/>
        <end position="524"/>
    </location>
</feature>
<organism evidence="5 6">
    <name type="scientific">Rhodococcoides kyotonense</name>
    <dbReference type="NCBI Taxonomy" id="398843"/>
    <lineage>
        <taxon>Bacteria</taxon>
        <taxon>Bacillati</taxon>
        <taxon>Actinomycetota</taxon>
        <taxon>Actinomycetes</taxon>
        <taxon>Mycobacteriales</taxon>
        <taxon>Nocardiaceae</taxon>
        <taxon>Rhodococcoides</taxon>
    </lineage>
</organism>
<sequence>MSAGLGIRIGTITSVAVLDDSHDPHAPRDYATDEAMPTVTKRSALDLRPGAAPSLADLWDRGQRHLLSGFADRVGDPVPLIDDDGRSHQAEDLFATATRVLVAEACVGTEADPSIVVAHPDRWSGYTTDTLRDALERAGVPDVTLVADSVASMRWLESSRGESGDGLTVIYDLGASSLNVTLMRTGYEQGPIGSGVHSTDFGGAQFDHLITQHVLETVSSSHSFEFDPFDPDTVGALVELRARCGEAKEQLSYETATTLSVELPGFAAETRLVRDEVEDLLRSPILDSVELVRETLHTAGLDVSDVTQVLLIGGSSSIPLVAELISSELRVPVATGPHPGRIPAIGAALFGSEIAATSAAVAPTAAAVAVTRPAPRPAPVLASAATDSNRMSGRKRAGIVVASVAALAVLAGGGLSLGTVLTNNDAPADAVSETVSDASTTTAPGTTAATVADAGTTSTTTNGLPAPTVAADGTLVPAPGTVISSDGTVVADPAAPAAAGTQAPAAAGTPAAPAPNVSVPSVSVPSPQAPTYTAPTYTPPTYSGPTLGDVGTGVGGAVSDLGTGVGGVAGGVVGGLGNVVGGVTGPLLGN</sequence>
<evidence type="ECO:0000256" key="3">
    <source>
        <dbReference type="ARBA" id="ARBA00023186"/>
    </source>
</evidence>
<proteinExistence type="predicted"/>
<protein>
    <submittedName>
        <fullName evidence="5">Hsp70 protein</fullName>
    </submittedName>
</protein>
<reference evidence="6" key="1">
    <citation type="submission" date="2017-06" db="EMBL/GenBank/DDBJ databases">
        <authorList>
            <person name="Varghese N."/>
            <person name="Submissions S."/>
        </authorList>
    </citation>
    <scope>NUCLEOTIDE SEQUENCE [LARGE SCALE GENOMIC DNA]</scope>
    <source>
        <strain evidence="6">JCM 23211</strain>
    </source>
</reference>
<dbReference type="AlphaFoldDB" id="A0A239LNR5"/>
<keyword evidence="3" id="KW-0143">Chaperone</keyword>
<dbReference type="Proteomes" id="UP000198327">
    <property type="component" value="Unassembled WGS sequence"/>
</dbReference>
<evidence type="ECO:0000313" key="6">
    <source>
        <dbReference type="Proteomes" id="UP000198327"/>
    </source>
</evidence>
<dbReference type="PANTHER" id="PTHR42749:SF1">
    <property type="entry name" value="CELL SHAPE-DETERMINING PROTEIN MREB"/>
    <property type="match status" value="1"/>
</dbReference>
<dbReference type="Gene3D" id="3.30.420.40">
    <property type="match status" value="2"/>
</dbReference>
<accession>A0A239LNR5</accession>
<dbReference type="STRING" id="398843.A3K89_05140"/>
<evidence type="ECO:0000256" key="2">
    <source>
        <dbReference type="ARBA" id="ARBA00022840"/>
    </source>
</evidence>